<evidence type="ECO:0000256" key="8">
    <source>
        <dbReference type="ARBA" id="ARBA00037998"/>
    </source>
</evidence>
<comment type="subcellular location">
    <subcellularLocation>
        <location evidence="1">Cell membrane</location>
        <topology evidence="1">Multi-pass membrane protein</topology>
    </subcellularLocation>
</comment>
<name>A0A557ZZT3_9PSEU</name>
<dbReference type="PANTHER" id="PTHR11795:SF450">
    <property type="entry name" value="ABC TRANSPORTER PERMEASE PROTEIN"/>
    <property type="match status" value="1"/>
</dbReference>
<sequence length="292" mass="30177">MTGLLQVLLGGLVDGCVYALIALGMSIVYSISGIINLAQGGFVVLAALTAVSLQQSLGLPPLAIVPIVVVLFAVLLAAVDRVVMMPGARRATNDRMLLITVGLLQVIGGFVLLVWGNLPYTMRAFTGGDMVVVGGLRIVPQYFWIAGALLVAVAGLWYLLNRTRFGLTMRATAGNPRAAALQGIHVGRTRLVAFTISGAIAALAGTAVIPVTFLQFTTVTTYAVTGFIAAVAGGLGSTAGAVLAGLLLGLLQGVFSRYTSGDLAQVAAMAALIVLLLFRPTGLLGRTSEVRR</sequence>
<dbReference type="RefSeq" id="WP_144643496.1">
    <property type="nucleotide sequence ID" value="NZ_BNAX01000029.1"/>
</dbReference>
<evidence type="ECO:0000313" key="10">
    <source>
        <dbReference type="EMBL" id="TVT17522.1"/>
    </source>
</evidence>
<dbReference type="Proteomes" id="UP000318578">
    <property type="component" value="Unassembled WGS sequence"/>
</dbReference>
<keyword evidence="7 9" id="KW-0472">Membrane</keyword>
<keyword evidence="2" id="KW-0813">Transport</keyword>
<accession>A0A557ZZT3</accession>
<dbReference type="InterPro" id="IPR052157">
    <property type="entry name" value="BCAA_transport_permease"/>
</dbReference>
<dbReference type="OrthoDB" id="45037at2"/>
<feature type="transmembrane region" description="Helical" evidence="9">
    <location>
        <begin position="222"/>
        <end position="251"/>
    </location>
</feature>
<evidence type="ECO:0000256" key="3">
    <source>
        <dbReference type="ARBA" id="ARBA00022475"/>
    </source>
</evidence>
<dbReference type="GO" id="GO:0005886">
    <property type="term" value="C:plasma membrane"/>
    <property type="evidence" value="ECO:0007669"/>
    <property type="project" value="UniProtKB-SubCell"/>
</dbReference>
<reference evidence="10 11" key="1">
    <citation type="submission" date="2019-07" db="EMBL/GenBank/DDBJ databases">
        <title>New species of Amycolatopsis and Streptomyces.</title>
        <authorList>
            <person name="Duangmal K."/>
            <person name="Teo W.F.A."/>
            <person name="Lipun K."/>
        </authorList>
    </citation>
    <scope>NUCLEOTIDE SEQUENCE [LARGE SCALE GENOMIC DNA]</scope>
    <source>
        <strain evidence="10 11">JCM 30562</strain>
    </source>
</reference>
<gene>
    <name evidence="10" type="ORF">FNH06_31035</name>
</gene>
<dbReference type="AlphaFoldDB" id="A0A557ZZT3"/>
<dbReference type="GO" id="GO:0006865">
    <property type="term" value="P:amino acid transport"/>
    <property type="evidence" value="ECO:0007669"/>
    <property type="project" value="UniProtKB-KW"/>
</dbReference>
<feature type="transmembrane region" description="Helical" evidence="9">
    <location>
        <begin position="96"/>
        <end position="118"/>
    </location>
</feature>
<evidence type="ECO:0000313" key="11">
    <source>
        <dbReference type="Proteomes" id="UP000318578"/>
    </source>
</evidence>
<feature type="transmembrane region" description="Helical" evidence="9">
    <location>
        <begin position="63"/>
        <end position="84"/>
    </location>
</feature>
<evidence type="ECO:0000256" key="2">
    <source>
        <dbReference type="ARBA" id="ARBA00022448"/>
    </source>
</evidence>
<feature type="transmembrane region" description="Helical" evidence="9">
    <location>
        <begin position="6"/>
        <end position="29"/>
    </location>
</feature>
<dbReference type="EMBL" id="VJZA01000077">
    <property type="protein sequence ID" value="TVT17522.1"/>
    <property type="molecule type" value="Genomic_DNA"/>
</dbReference>
<feature type="transmembrane region" description="Helical" evidence="9">
    <location>
        <begin position="263"/>
        <end position="282"/>
    </location>
</feature>
<dbReference type="PANTHER" id="PTHR11795">
    <property type="entry name" value="BRANCHED-CHAIN AMINO ACID TRANSPORT SYSTEM PERMEASE PROTEIN LIVH"/>
    <property type="match status" value="1"/>
</dbReference>
<evidence type="ECO:0000256" key="1">
    <source>
        <dbReference type="ARBA" id="ARBA00004651"/>
    </source>
</evidence>
<keyword evidence="3" id="KW-1003">Cell membrane</keyword>
<evidence type="ECO:0000256" key="6">
    <source>
        <dbReference type="ARBA" id="ARBA00022989"/>
    </source>
</evidence>
<comment type="caution">
    <text evidence="10">The sequence shown here is derived from an EMBL/GenBank/DDBJ whole genome shotgun (WGS) entry which is preliminary data.</text>
</comment>
<keyword evidence="5" id="KW-0029">Amino-acid transport</keyword>
<dbReference type="GO" id="GO:0022857">
    <property type="term" value="F:transmembrane transporter activity"/>
    <property type="evidence" value="ECO:0007669"/>
    <property type="project" value="InterPro"/>
</dbReference>
<feature type="transmembrane region" description="Helical" evidence="9">
    <location>
        <begin position="138"/>
        <end position="160"/>
    </location>
</feature>
<dbReference type="Pfam" id="PF02653">
    <property type="entry name" value="BPD_transp_2"/>
    <property type="match status" value="1"/>
</dbReference>
<comment type="similarity">
    <text evidence="8">Belongs to the binding-protein-dependent transport system permease family. LivHM subfamily.</text>
</comment>
<evidence type="ECO:0000256" key="5">
    <source>
        <dbReference type="ARBA" id="ARBA00022970"/>
    </source>
</evidence>
<organism evidence="10 11">
    <name type="scientific">Amycolatopsis acidiphila</name>
    <dbReference type="NCBI Taxonomy" id="715473"/>
    <lineage>
        <taxon>Bacteria</taxon>
        <taxon>Bacillati</taxon>
        <taxon>Actinomycetota</taxon>
        <taxon>Actinomycetes</taxon>
        <taxon>Pseudonocardiales</taxon>
        <taxon>Pseudonocardiaceae</taxon>
        <taxon>Amycolatopsis</taxon>
    </lineage>
</organism>
<dbReference type="InterPro" id="IPR001851">
    <property type="entry name" value="ABC_transp_permease"/>
</dbReference>
<evidence type="ECO:0000256" key="4">
    <source>
        <dbReference type="ARBA" id="ARBA00022692"/>
    </source>
</evidence>
<evidence type="ECO:0000256" key="7">
    <source>
        <dbReference type="ARBA" id="ARBA00023136"/>
    </source>
</evidence>
<keyword evidence="4 9" id="KW-0812">Transmembrane</keyword>
<keyword evidence="11" id="KW-1185">Reference proteome</keyword>
<feature type="transmembrane region" description="Helical" evidence="9">
    <location>
        <begin position="191"/>
        <end position="216"/>
    </location>
</feature>
<keyword evidence="6 9" id="KW-1133">Transmembrane helix</keyword>
<proteinExistence type="inferred from homology"/>
<dbReference type="CDD" id="cd06582">
    <property type="entry name" value="TM_PBP1_LivH_like"/>
    <property type="match status" value="1"/>
</dbReference>
<protein>
    <submittedName>
        <fullName evidence="10">Branched-chain amino acid ABC transporter permease</fullName>
    </submittedName>
</protein>
<evidence type="ECO:0000256" key="9">
    <source>
        <dbReference type="SAM" id="Phobius"/>
    </source>
</evidence>